<dbReference type="PROSITE" id="PS51194">
    <property type="entry name" value="HELICASE_CTER"/>
    <property type="match status" value="1"/>
</dbReference>
<evidence type="ECO:0000256" key="4">
    <source>
        <dbReference type="ARBA" id="ARBA00022840"/>
    </source>
</evidence>
<comment type="similarity">
    <text evidence="5">Belongs to the DEAD box helicase family.</text>
</comment>
<dbReference type="CDD" id="cd18787">
    <property type="entry name" value="SF2_C_DEAD"/>
    <property type="match status" value="1"/>
</dbReference>
<dbReference type="GO" id="GO:0016787">
    <property type="term" value="F:hydrolase activity"/>
    <property type="evidence" value="ECO:0007669"/>
    <property type="project" value="UniProtKB-KW"/>
</dbReference>
<proteinExistence type="inferred from homology"/>
<keyword evidence="9" id="KW-1185">Reference proteome</keyword>
<accession>A0A1H6Z8W6</accession>
<dbReference type="Gene3D" id="3.40.50.300">
    <property type="entry name" value="P-loop containing nucleotide triphosphate hydrolases"/>
    <property type="match status" value="2"/>
</dbReference>
<dbReference type="InterPro" id="IPR044742">
    <property type="entry name" value="DEAD/DEAH_RhlB"/>
</dbReference>
<dbReference type="GO" id="GO:0005524">
    <property type="term" value="F:ATP binding"/>
    <property type="evidence" value="ECO:0007669"/>
    <property type="project" value="UniProtKB-KW"/>
</dbReference>
<evidence type="ECO:0000313" key="9">
    <source>
        <dbReference type="Proteomes" id="UP000199532"/>
    </source>
</evidence>
<keyword evidence="3 8" id="KW-0347">Helicase</keyword>
<dbReference type="InterPro" id="IPR001650">
    <property type="entry name" value="Helicase_C-like"/>
</dbReference>
<reference evidence="8 9" key="1">
    <citation type="submission" date="2016-10" db="EMBL/GenBank/DDBJ databases">
        <authorList>
            <person name="de Groot N.N."/>
        </authorList>
    </citation>
    <scope>NUCLEOTIDE SEQUENCE [LARGE SCALE GENOMIC DNA]</scope>
    <source>
        <strain evidence="8 9">DSM 19938</strain>
    </source>
</reference>
<dbReference type="SMART" id="SM00490">
    <property type="entry name" value="HELICc"/>
    <property type="match status" value="1"/>
</dbReference>
<evidence type="ECO:0000259" key="7">
    <source>
        <dbReference type="PROSITE" id="PS51194"/>
    </source>
</evidence>
<dbReference type="InterPro" id="IPR011545">
    <property type="entry name" value="DEAD/DEAH_box_helicase_dom"/>
</dbReference>
<dbReference type="SUPFAM" id="SSF52540">
    <property type="entry name" value="P-loop containing nucleoside triphosphate hydrolases"/>
    <property type="match status" value="1"/>
</dbReference>
<dbReference type="AlphaFoldDB" id="A0A1H6Z8W6"/>
<dbReference type="SMART" id="SM00487">
    <property type="entry name" value="DEXDc"/>
    <property type="match status" value="1"/>
</dbReference>
<dbReference type="EMBL" id="FNXY01000008">
    <property type="protein sequence ID" value="SEJ49748.1"/>
    <property type="molecule type" value="Genomic_DNA"/>
</dbReference>
<dbReference type="GO" id="GO:0005829">
    <property type="term" value="C:cytosol"/>
    <property type="evidence" value="ECO:0007669"/>
    <property type="project" value="TreeGrafter"/>
</dbReference>
<dbReference type="GO" id="GO:0003724">
    <property type="term" value="F:RNA helicase activity"/>
    <property type="evidence" value="ECO:0007669"/>
    <property type="project" value="TreeGrafter"/>
</dbReference>
<dbReference type="Proteomes" id="UP000199532">
    <property type="component" value="Unassembled WGS sequence"/>
</dbReference>
<dbReference type="PROSITE" id="PS51192">
    <property type="entry name" value="HELICASE_ATP_BIND_1"/>
    <property type="match status" value="1"/>
</dbReference>
<dbReference type="PANTHER" id="PTHR47959:SF1">
    <property type="entry name" value="ATP-DEPENDENT RNA HELICASE DBPA"/>
    <property type="match status" value="1"/>
</dbReference>
<dbReference type="InterPro" id="IPR014001">
    <property type="entry name" value="Helicase_ATP-bd"/>
</dbReference>
<protein>
    <submittedName>
        <fullName evidence="8">Superfamily II DNA and RNA helicase</fullName>
    </submittedName>
</protein>
<dbReference type="InterPro" id="IPR012677">
    <property type="entry name" value="Nucleotide-bd_a/b_plait_sf"/>
</dbReference>
<evidence type="ECO:0000256" key="1">
    <source>
        <dbReference type="ARBA" id="ARBA00022741"/>
    </source>
</evidence>
<feature type="domain" description="Helicase ATP-binding" evidence="6">
    <location>
        <begin position="27"/>
        <end position="195"/>
    </location>
</feature>
<dbReference type="GO" id="GO:0003676">
    <property type="term" value="F:nucleic acid binding"/>
    <property type="evidence" value="ECO:0007669"/>
    <property type="project" value="InterPro"/>
</dbReference>
<evidence type="ECO:0000313" key="8">
    <source>
        <dbReference type="EMBL" id="SEJ49748.1"/>
    </source>
</evidence>
<evidence type="ECO:0000256" key="5">
    <source>
        <dbReference type="ARBA" id="ARBA00038437"/>
    </source>
</evidence>
<dbReference type="InterPro" id="IPR005580">
    <property type="entry name" value="DbpA/CsdA_RNA-bd_dom"/>
</dbReference>
<feature type="domain" description="Helicase C-terminal" evidence="7">
    <location>
        <begin position="220"/>
        <end position="367"/>
    </location>
</feature>
<dbReference type="PANTHER" id="PTHR47959">
    <property type="entry name" value="ATP-DEPENDENT RNA HELICASE RHLE-RELATED"/>
    <property type="match status" value="1"/>
</dbReference>
<dbReference type="RefSeq" id="WP_090339601.1">
    <property type="nucleotide sequence ID" value="NZ_FNXY01000008.1"/>
</dbReference>
<evidence type="ECO:0000256" key="3">
    <source>
        <dbReference type="ARBA" id="ARBA00022806"/>
    </source>
</evidence>
<dbReference type="CDD" id="cd00268">
    <property type="entry name" value="DEADc"/>
    <property type="match status" value="1"/>
</dbReference>
<dbReference type="OrthoDB" id="974172at2"/>
<keyword evidence="2" id="KW-0378">Hydrolase</keyword>
<dbReference type="InterPro" id="IPR027417">
    <property type="entry name" value="P-loop_NTPase"/>
</dbReference>
<sequence>MSNHENLETTLSSLGITALNEMQQQANTAIQENAEILLLSPTGSGKTLAFLLPLLSILQKDVLDVQAVVIVPTRELALQIETVWRKMSTGFKVTCCYGGHDMQTEIRSLSEAPALIIGTPGRLMDHIFRKTFTTRKIATLILDEFDKSLELGFQDEMTEIMSNLRALKKTILVSATAGTKVPAFTRVKNPVELDFIENKKGNSGLSVKLVLSDKKDKTEKLIQLLSFLGSESTLIFCNQRESVEKISTILKEEGIDCAFFHGKLEQEERERTLIRFRNGSVLYLAATDLAARGLDIPDMKHVIHFELPMRSDEFTHRNGRTARMLSEGTAYILLNSDEVLPNYIDRKPPVLDLPAKLNLPEPSEWTTIYISGGKKNKLNKMDIVGFLLQKGKLEKQDLGLIEVKDNISFAAVRKNQVKSMLGLISDEKMKGKKFKIEVAR</sequence>
<gene>
    <name evidence="8" type="ORF">SAMN04487995_5020</name>
</gene>
<name>A0A1H6Z8W6_9BACT</name>
<dbReference type="Pfam" id="PF00270">
    <property type="entry name" value="DEAD"/>
    <property type="match status" value="1"/>
</dbReference>
<organism evidence="8 9">
    <name type="scientific">Dyadobacter koreensis</name>
    <dbReference type="NCBI Taxonomy" id="408657"/>
    <lineage>
        <taxon>Bacteria</taxon>
        <taxon>Pseudomonadati</taxon>
        <taxon>Bacteroidota</taxon>
        <taxon>Cytophagia</taxon>
        <taxon>Cytophagales</taxon>
        <taxon>Spirosomataceae</taxon>
        <taxon>Dyadobacter</taxon>
    </lineage>
</organism>
<dbReference type="Pfam" id="PF03880">
    <property type="entry name" value="DbpA"/>
    <property type="match status" value="1"/>
</dbReference>
<dbReference type="Gene3D" id="3.30.70.330">
    <property type="match status" value="1"/>
</dbReference>
<evidence type="ECO:0000259" key="6">
    <source>
        <dbReference type="PROSITE" id="PS51192"/>
    </source>
</evidence>
<dbReference type="STRING" id="408657.SAMN04487995_5020"/>
<dbReference type="Pfam" id="PF00271">
    <property type="entry name" value="Helicase_C"/>
    <property type="match status" value="1"/>
</dbReference>
<keyword evidence="4" id="KW-0067">ATP-binding</keyword>
<dbReference type="InterPro" id="IPR050079">
    <property type="entry name" value="DEAD_box_RNA_helicase"/>
</dbReference>
<keyword evidence="1" id="KW-0547">Nucleotide-binding</keyword>
<evidence type="ECO:0000256" key="2">
    <source>
        <dbReference type="ARBA" id="ARBA00022801"/>
    </source>
</evidence>